<dbReference type="AlphaFoldDB" id="A0A1B0AN63"/>
<reference evidence="3" key="1">
    <citation type="submission" date="2015-01" db="EMBL/GenBank/DDBJ databases">
        <authorList>
            <person name="Aksoy S."/>
            <person name="Warren W."/>
            <person name="Wilson R.K."/>
        </authorList>
    </citation>
    <scope>NUCLEOTIDE SEQUENCE [LARGE SCALE GENOMIC DNA]</scope>
    <source>
        <strain evidence="3">IAEA</strain>
    </source>
</reference>
<evidence type="ECO:0000313" key="2">
    <source>
        <dbReference type="EnsemblMetazoa" id="GPPI002674-PA"/>
    </source>
</evidence>
<evidence type="ECO:0000313" key="3">
    <source>
        <dbReference type="Proteomes" id="UP000092460"/>
    </source>
</evidence>
<keyword evidence="1" id="KW-1133">Transmembrane helix</keyword>
<reference evidence="2" key="2">
    <citation type="submission" date="2020-05" db="UniProtKB">
        <authorList>
            <consortium name="EnsemblMetazoa"/>
        </authorList>
    </citation>
    <scope>IDENTIFICATION</scope>
    <source>
        <strain evidence="2">IAEA</strain>
    </source>
</reference>
<organism evidence="2 3">
    <name type="scientific">Glossina palpalis gambiensis</name>
    <dbReference type="NCBI Taxonomy" id="67801"/>
    <lineage>
        <taxon>Eukaryota</taxon>
        <taxon>Metazoa</taxon>
        <taxon>Ecdysozoa</taxon>
        <taxon>Arthropoda</taxon>
        <taxon>Hexapoda</taxon>
        <taxon>Insecta</taxon>
        <taxon>Pterygota</taxon>
        <taxon>Neoptera</taxon>
        <taxon>Endopterygota</taxon>
        <taxon>Diptera</taxon>
        <taxon>Brachycera</taxon>
        <taxon>Muscomorpha</taxon>
        <taxon>Hippoboscoidea</taxon>
        <taxon>Glossinidae</taxon>
        <taxon>Glossina</taxon>
    </lineage>
</organism>
<protein>
    <submittedName>
        <fullName evidence="2">Uncharacterized protein</fullName>
    </submittedName>
</protein>
<proteinExistence type="predicted"/>
<dbReference type="EMBL" id="JXJN01000727">
    <property type="status" value="NOT_ANNOTATED_CDS"/>
    <property type="molecule type" value="Genomic_DNA"/>
</dbReference>
<keyword evidence="3" id="KW-1185">Reference proteome</keyword>
<dbReference type="Proteomes" id="UP000092460">
    <property type="component" value="Unassembled WGS sequence"/>
</dbReference>
<accession>A0A1B0AN63</accession>
<dbReference type="VEuPathDB" id="VectorBase:GPPI002674"/>
<name>A0A1B0AN63_9MUSC</name>
<dbReference type="PROSITE" id="PS51257">
    <property type="entry name" value="PROKAR_LIPOPROTEIN"/>
    <property type="match status" value="1"/>
</dbReference>
<evidence type="ECO:0000256" key="1">
    <source>
        <dbReference type="SAM" id="Phobius"/>
    </source>
</evidence>
<sequence length="89" mass="9727">MLMPLRPVVVAAILCAAFAVVAIACVDILEIRVTSVENVWNDDDDDDDDDVNVDNDFDGELQQLLLDIFILLSNAFIGCFIISNIGEAI</sequence>
<keyword evidence="1" id="KW-0472">Membrane</keyword>
<keyword evidence="1" id="KW-0812">Transmembrane</keyword>
<dbReference type="EnsemblMetazoa" id="GPPI002674-RA">
    <property type="protein sequence ID" value="GPPI002674-PA"/>
    <property type="gene ID" value="GPPI002674"/>
</dbReference>
<feature type="transmembrane region" description="Helical" evidence="1">
    <location>
        <begin position="64"/>
        <end position="85"/>
    </location>
</feature>